<feature type="transmembrane region" description="Helical" evidence="1">
    <location>
        <begin position="16"/>
        <end position="37"/>
    </location>
</feature>
<keyword evidence="1" id="KW-0812">Transmembrane</keyword>
<evidence type="ECO:0000313" key="3">
    <source>
        <dbReference type="Proteomes" id="UP000028027"/>
    </source>
</evidence>
<sequence>MNDVTAPMDLVNGFRMMSVIGVSIFWVSVGVILGMFWHKFRPDYQTSEIKNQ</sequence>
<gene>
    <name evidence="2" type="ORF">AAA799E16_00403</name>
</gene>
<evidence type="ECO:0000313" key="2">
    <source>
        <dbReference type="EMBL" id="KER06887.1"/>
    </source>
</evidence>
<name>A0A081S7I4_9ARCH</name>
<dbReference type="Proteomes" id="UP000028027">
    <property type="component" value="Unassembled WGS sequence"/>
</dbReference>
<dbReference type="AlphaFoldDB" id="A0A081S7I4"/>
<evidence type="ECO:0000256" key="1">
    <source>
        <dbReference type="SAM" id="Phobius"/>
    </source>
</evidence>
<reference evidence="2 3" key="1">
    <citation type="submission" date="2014-06" db="EMBL/GenBank/DDBJ databases">
        <authorList>
            <person name="Ngugi D.K."/>
            <person name="Blom J."/>
            <person name="Alam I."/>
            <person name="Rashid M."/>
            <person name="Ba Alawi W."/>
            <person name="Zhang G."/>
            <person name="Hikmawan T."/>
            <person name="Guan Y."/>
            <person name="Antunes A."/>
            <person name="Siam R."/>
            <person name="Eldorry H."/>
            <person name="Bajic V."/>
            <person name="Stingl U."/>
        </authorList>
    </citation>
    <scope>NUCLEOTIDE SEQUENCE [LARGE SCALE GENOMIC DNA]</scope>
    <source>
        <strain evidence="2">SCGC AAA799-E16</strain>
    </source>
</reference>
<protein>
    <submittedName>
        <fullName evidence="2">Uncharacterized protein</fullName>
    </submittedName>
</protein>
<keyword evidence="1" id="KW-0472">Membrane</keyword>
<accession>A0A081S7I4</accession>
<organism evidence="2 3">
    <name type="scientific">Marine Group I thaumarchaeote SCGC AAA799-E16</name>
    <dbReference type="NCBI Taxonomy" id="1502292"/>
    <lineage>
        <taxon>Archaea</taxon>
        <taxon>Nitrososphaerota</taxon>
        <taxon>Marine Group I</taxon>
    </lineage>
</organism>
<keyword evidence="1" id="KW-1133">Transmembrane helix</keyword>
<comment type="caution">
    <text evidence="2">The sequence shown here is derived from an EMBL/GenBank/DDBJ whole genome shotgun (WGS) entry which is preliminary data.</text>
</comment>
<dbReference type="EMBL" id="JNVL01000004">
    <property type="protein sequence ID" value="KER06887.1"/>
    <property type="molecule type" value="Genomic_DNA"/>
</dbReference>
<keyword evidence="3" id="KW-1185">Reference proteome</keyword>
<proteinExistence type="predicted"/>